<organism evidence="3 4">
    <name type="scientific">Lithocarpus litseifolius</name>
    <dbReference type="NCBI Taxonomy" id="425828"/>
    <lineage>
        <taxon>Eukaryota</taxon>
        <taxon>Viridiplantae</taxon>
        <taxon>Streptophyta</taxon>
        <taxon>Embryophyta</taxon>
        <taxon>Tracheophyta</taxon>
        <taxon>Spermatophyta</taxon>
        <taxon>Magnoliopsida</taxon>
        <taxon>eudicotyledons</taxon>
        <taxon>Gunneridae</taxon>
        <taxon>Pentapetalae</taxon>
        <taxon>rosids</taxon>
        <taxon>fabids</taxon>
        <taxon>Fagales</taxon>
        <taxon>Fagaceae</taxon>
        <taxon>Lithocarpus</taxon>
    </lineage>
</organism>
<dbReference type="PANTHER" id="PTHR47723:SF19">
    <property type="entry name" value="POLYNUCLEOTIDYL TRANSFERASE, RIBONUCLEASE H-LIKE SUPERFAMILY PROTEIN"/>
    <property type="match status" value="1"/>
</dbReference>
<dbReference type="InterPro" id="IPR012337">
    <property type="entry name" value="RNaseH-like_sf"/>
</dbReference>
<dbReference type="InterPro" id="IPR036397">
    <property type="entry name" value="RNaseH_sf"/>
</dbReference>
<gene>
    <name evidence="3" type="ORF">SO802_021899</name>
</gene>
<dbReference type="InterPro" id="IPR053151">
    <property type="entry name" value="RNase_H-like"/>
</dbReference>
<sequence>MEHSFPRIKLGWVWKIEALPRIKSFIWQCCHNSIGVKGCLVKRGMGEDDCCPICQMEPETILHALRDCIREWLRSNGKDSSIRGGFQWRIPFPIAVWSIWKSRNQMVFNGKSLNPGLATYIRAQAFEFLCCATSTRHSVCNVIKRIRWERPQIGWKKLNTDGSHMGRNGRAGCGGVVRDEHGRWISGFTKHIGSASSFVAEMWGLRDGLALCSYLNIQCLIVEVDARVIVGAVLNADYVNIVVPPLLDDCRQLLSCFQQVQIRHCYRQANRCADVMARMGSDQLVDYVVFHSPPEDVLEACEADFNGLYFDRRCPDLVVGS</sequence>
<dbReference type="SUPFAM" id="SSF53098">
    <property type="entry name" value="Ribonuclease H-like"/>
    <property type="match status" value="1"/>
</dbReference>
<dbReference type="Gene3D" id="3.30.420.10">
    <property type="entry name" value="Ribonuclease H-like superfamily/Ribonuclease H"/>
    <property type="match status" value="1"/>
</dbReference>
<dbReference type="GO" id="GO:0003676">
    <property type="term" value="F:nucleic acid binding"/>
    <property type="evidence" value="ECO:0007669"/>
    <property type="project" value="InterPro"/>
</dbReference>
<reference evidence="3 4" key="1">
    <citation type="submission" date="2024-01" db="EMBL/GenBank/DDBJ databases">
        <title>A telomere-to-telomere, gap-free genome of sweet tea (Lithocarpus litseifolius).</title>
        <authorList>
            <person name="Zhou J."/>
        </authorList>
    </citation>
    <scope>NUCLEOTIDE SEQUENCE [LARGE SCALE GENOMIC DNA]</scope>
    <source>
        <strain evidence="3">Zhou-2022a</strain>
        <tissue evidence="3">Leaf</tissue>
    </source>
</reference>
<dbReference type="Proteomes" id="UP001459277">
    <property type="component" value="Unassembled WGS sequence"/>
</dbReference>
<protein>
    <recommendedName>
        <fullName evidence="5">RNase H type-1 domain-containing protein</fullName>
    </recommendedName>
</protein>
<evidence type="ECO:0000313" key="3">
    <source>
        <dbReference type="EMBL" id="KAK9997213.1"/>
    </source>
</evidence>
<dbReference type="InterPro" id="IPR002156">
    <property type="entry name" value="RNaseH_domain"/>
</dbReference>
<dbReference type="InterPro" id="IPR026960">
    <property type="entry name" value="RVT-Znf"/>
</dbReference>
<proteinExistence type="predicted"/>
<dbReference type="Pfam" id="PF13966">
    <property type="entry name" value="zf-RVT"/>
    <property type="match status" value="1"/>
</dbReference>
<name>A0AAW2CHL5_9ROSI</name>
<dbReference type="GO" id="GO:0004523">
    <property type="term" value="F:RNA-DNA hybrid ribonuclease activity"/>
    <property type="evidence" value="ECO:0007669"/>
    <property type="project" value="InterPro"/>
</dbReference>
<dbReference type="EMBL" id="JAZDWU010000007">
    <property type="protein sequence ID" value="KAK9997213.1"/>
    <property type="molecule type" value="Genomic_DNA"/>
</dbReference>
<feature type="domain" description="Reverse transcriptase zinc-binding" evidence="2">
    <location>
        <begin position="12"/>
        <end position="68"/>
    </location>
</feature>
<dbReference type="Pfam" id="PF13456">
    <property type="entry name" value="RVT_3"/>
    <property type="match status" value="1"/>
</dbReference>
<evidence type="ECO:0000313" key="4">
    <source>
        <dbReference type="Proteomes" id="UP001459277"/>
    </source>
</evidence>
<evidence type="ECO:0000259" key="1">
    <source>
        <dbReference type="Pfam" id="PF13456"/>
    </source>
</evidence>
<keyword evidence="4" id="KW-1185">Reference proteome</keyword>
<feature type="domain" description="RNase H type-1" evidence="1">
    <location>
        <begin position="159"/>
        <end position="279"/>
    </location>
</feature>
<dbReference type="CDD" id="cd06222">
    <property type="entry name" value="RNase_H_like"/>
    <property type="match status" value="1"/>
</dbReference>
<dbReference type="AlphaFoldDB" id="A0AAW2CHL5"/>
<evidence type="ECO:0000259" key="2">
    <source>
        <dbReference type="Pfam" id="PF13966"/>
    </source>
</evidence>
<evidence type="ECO:0008006" key="5">
    <source>
        <dbReference type="Google" id="ProtNLM"/>
    </source>
</evidence>
<comment type="caution">
    <text evidence="3">The sequence shown here is derived from an EMBL/GenBank/DDBJ whole genome shotgun (WGS) entry which is preliminary data.</text>
</comment>
<dbReference type="PANTHER" id="PTHR47723">
    <property type="entry name" value="OS05G0353850 PROTEIN"/>
    <property type="match status" value="1"/>
</dbReference>
<dbReference type="InterPro" id="IPR044730">
    <property type="entry name" value="RNase_H-like_dom_plant"/>
</dbReference>
<accession>A0AAW2CHL5</accession>